<keyword evidence="2 5" id="KW-0812">Transmembrane</keyword>
<feature type="transmembrane region" description="Helical" evidence="5">
    <location>
        <begin position="43"/>
        <end position="65"/>
    </location>
</feature>
<evidence type="ECO:0000313" key="7">
    <source>
        <dbReference type="EMBL" id="KKS57324.1"/>
    </source>
</evidence>
<dbReference type="PANTHER" id="PTHR37422:SF13">
    <property type="entry name" value="LIPOPOLYSACCHARIDE BIOSYNTHESIS PROTEIN PA4999-RELATED"/>
    <property type="match status" value="1"/>
</dbReference>
<feature type="domain" description="O-antigen ligase-related" evidence="6">
    <location>
        <begin position="229"/>
        <end position="364"/>
    </location>
</feature>
<feature type="transmembrane region" description="Helical" evidence="5">
    <location>
        <begin position="416"/>
        <end position="433"/>
    </location>
</feature>
<evidence type="ECO:0000256" key="1">
    <source>
        <dbReference type="ARBA" id="ARBA00004141"/>
    </source>
</evidence>
<dbReference type="AlphaFoldDB" id="A0A0G1A8S0"/>
<comment type="caution">
    <text evidence="7">The sequence shown here is derived from an EMBL/GenBank/DDBJ whole genome shotgun (WGS) entry which is preliminary data.</text>
</comment>
<evidence type="ECO:0000256" key="2">
    <source>
        <dbReference type="ARBA" id="ARBA00022692"/>
    </source>
</evidence>
<keyword evidence="3 5" id="KW-1133">Transmembrane helix</keyword>
<comment type="subcellular location">
    <subcellularLocation>
        <location evidence="1">Membrane</location>
        <topology evidence="1">Multi-pass membrane protein</topology>
    </subcellularLocation>
</comment>
<evidence type="ECO:0000259" key="6">
    <source>
        <dbReference type="Pfam" id="PF04932"/>
    </source>
</evidence>
<organism evidence="7 8">
    <name type="scientific">Candidatus Magasanikbacteria bacterium GW2011_GWA2_42_32</name>
    <dbReference type="NCBI Taxonomy" id="1619039"/>
    <lineage>
        <taxon>Bacteria</taxon>
        <taxon>Candidatus Magasanikiibacteriota</taxon>
    </lineage>
</organism>
<feature type="transmembrane region" description="Helical" evidence="5">
    <location>
        <begin position="230"/>
        <end position="260"/>
    </location>
</feature>
<accession>A0A0G1A8S0</accession>
<name>A0A0G1A8S0_9BACT</name>
<feature type="transmembrane region" description="Helical" evidence="5">
    <location>
        <begin position="355"/>
        <end position="375"/>
    </location>
</feature>
<dbReference type="GO" id="GO:0016020">
    <property type="term" value="C:membrane"/>
    <property type="evidence" value="ECO:0007669"/>
    <property type="project" value="UniProtKB-SubCell"/>
</dbReference>
<feature type="transmembrane region" description="Helical" evidence="5">
    <location>
        <begin position="113"/>
        <end position="134"/>
    </location>
</feature>
<feature type="transmembrane region" description="Helical" evidence="5">
    <location>
        <begin position="266"/>
        <end position="283"/>
    </location>
</feature>
<reference evidence="7 8" key="1">
    <citation type="journal article" date="2015" name="Nature">
        <title>rRNA introns, odd ribosomes, and small enigmatic genomes across a large radiation of phyla.</title>
        <authorList>
            <person name="Brown C.T."/>
            <person name="Hug L.A."/>
            <person name="Thomas B.C."/>
            <person name="Sharon I."/>
            <person name="Castelle C.J."/>
            <person name="Singh A."/>
            <person name="Wilkins M.J."/>
            <person name="Williams K.H."/>
            <person name="Banfield J.F."/>
        </authorList>
    </citation>
    <scope>NUCLEOTIDE SEQUENCE [LARGE SCALE GENOMIC DNA]</scope>
</reference>
<sequence>MSLFFIFVLIIFFLLFVFLLNKNLLWGLILISAFLPSYLIRYTIFGLPTTVLEGMVLLTFVAWVIKHGAQWGGVTKNFLKRQALSYPFNRWFWAIILFLAASILAVYTSPNHLAALGIWRAYFLEPILFFSVFISTVKTREEMLKIIWALVLGAIPATLLALAQEFTGWLIPNPFWQNWATRRVTSFWGYPNAVSLFFAPLLPFVVYLFEHTWRKTKGLFWQDLFYSLIFFLFFLDIIFARSMGGLTAVAGTLLIFGLVFRRTRKITLIIVIIAGCLAFLTPLKNSLQEEFFLQGVSGNLRVNMWGETVEMLRSRPILGAGLAAYQSAVAPYHILNWAEIYLYPHDIFLNFWSEVGLPGLIAFLWLVLLFGRAGWRLLKVRQGDDLWLVETLLASMSIILIQGLVDVPYFKNDLAIFFWILMGLMALNFKFSSQYAHS</sequence>
<dbReference type="Pfam" id="PF04932">
    <property type="entry name" value="Wzy_C"/>
    <property type="match status" value="1"/>
</dbReference>
<feature type="transmembrane region" description="Helical" evidence="5">
    <location>
        <begin position="86"/>
        <end position="107"/>
    </location>
</feature>
<protein>
    <submittedName>
        <fullName evidence="7">O-antigen polymerase</fullName>
    </submittedName>
</protein>
<dbReference type="EMBL" id="LCDO01000002">
    <property type="protein sequence ID" value="KKS57324.1"/>
    <property type="molecule type" value="Genomic_DNA"/>
</dbReference>
<evidence type="ECO:0000256" key="5">
    <source>
        <dbReference type="SAM" id="Phobius"/>
    </source>
</evidence>
<evidence type="ECO:0000256" key="4">
    <source>
        <dbReference type="ARBA" id="ARBA00023136"/>
    </source>
</evidence>
<evidence type="ECO:0000313" key="8">
    <source>
        <dbReference type="Proteomes" id="UP000034837"/>
    </source>
</evidence>
<dbReference type="PANTHER" id="PTHR37422">
    <property type="entry name" value="TEICHURONIC ACID BIOSYNTHESIS PROTEIN TUAE"/>
    <property type="match status" value="1"/>
</dbReference>
<feature type="transmembrane region" description="Helical" evidence="5">
    <location>
        <begin position="387"/>
        <end position="410"/>
    </location>
</feature>
<dbReference type="InterPro" id="IPR007016">
    <property type="entry name" value="O-antigen_ligase-rel_domated"/>
</dbReference>
<keyword evidence="4 5" id="KW-0472">Membrane</keyword>
<gene>
    <name evidence="7" type="ORF">UV20_C0002G0113</name>
</gene>
<feature type="transmembrane region" description="Helical" evidence="5">
    <location>
        <begin position="187"/>
        <end position="209"/>
    </location>
</feature>
<dbReference type="Proteomes" id="UP000034837">
    <property type="component" value="Unassembled WGS sequence"/>
</dbReference>
<dbReference type="InterPro" id="IPR051533">
    <property type="entry name" value="WaaL-like"/>
</dbReference>
<evidence type="ECO:0000256" key="3">
    <source>
        <dbReference type="ARBA" id="ARBA00022989"/>
    </source>
</evidence>
<proteinExistence type="predicted"/>
<feature type="transmembrane region" description="Helical" evidence="5">
    <location>
        <begin position="146"/>
        <end position="167"/>
    </location>
</feature>